<accession>A0A7W8A8S6</accession>
<name>A0A7W8A8S6_9ACTN</name>
<evidence type="ECO:0000313" key="3">
    <source>
        <dbReference type="Proteomes" id="UP000568380"/>
    </source>
</evidence>
<gene>
    <name evidence="2" type="ORF">HNR40_007155</name>
</gene>
<organism evidence="2 3">
    <name type="scientific">Nonomuraea endophytica</name>
    <dbReference type="NCBI Taxonomy" id="714136"/>
    <lineage>
        <taxon>Bacteria</taxon>
        <taxon>Bacillati</taxon>
        <taxon>Actinomycetota</taxon>
        <taxon>Actinomycetes</taxon>
        <taxon>Streptosporangiales</taxon>
        <taxon>Streptosporangiaceae</taxon>
        <taxon>Nonomuraea</taxon>
    </lineage>
</organism>
<dbReference type="AlphaFoldDB" id="A0A7W8A8S6"/>
<dbReference type="EMBL" id="JACHIN010000011">
    <property type="protein sequence ID" value="MBB5081660.1"/>
    <property type="molecule type" value="Genomic_DNA"/>
</dbReference>
<evidence type="ECO:0000313" key="2">
    <source>
        <dbReference type="EMBL" id="MBB5081660.1"/>
    </source>
</evidence>
<proteinExistence type="predicted"/>
<reference evidence="2 3" key="1">
    <citation type="submission" date="2020-08" db="EMBL/GenBank/DDBJ databases">
        <title>Genomic Encyclopedia of Type Strains, Phase IV (KMG-IV): sequencing the most valuable type-strain genomes for metagenomic binning, comparative biology and taxonomic classification.</title>
        <authorList>
            <person name="Goeker M."/>
        </authorList>
    </citation>
    <scope>NUCLEOTIDE SEQUENCE [LARGE SCALE GENOMIC DNA]</scope>
    <source>
        <strain evidence="2 3">DSM 45385</strain>
    </source>
</reference>
<sequence>MEKITGMKASLNEGPAPLPANTVGVTAVSSISKGVVRDLGTMALP</sequence>
<dbReference type="RefSeq" id="WP_184969207.1">
    <property type="nucleotide sequence ID" value="NZ_JACHIN010000011.1"/>
</dbReference>
<dbReference type="Proteomes" id="UP000568380">
    <property type="component" value="Unassembled WGS sequence"/>
</dbReference>
<evidence type="ECO:0000256" key="1">
    <source>
        <dbReference type="SAM" id="MobiDB-lite"/>
    </source>
</evidence>
<comment type="caution">
    <text evidence="2">The sequence shown here is derived from an EMBL/GenBank/DDBJ whole genome shotgun (WGS) entry which is preliminary data.</text>
</comment>
<protein>
    <submittedName>
        <fullName evidence="2">Uncharacterized protein</fullName>
    </submittedName>
</protein>
<keyword evidence="3" id="KW-1185">Reference proteome</keyword>
<feature type="region of interest" description="Disordered" evidence="1">
    <location>
        <begin position="1"/>
        <end position="22"/>
    </location>
</feature>